<organism evidence="17 18">
    <name type="scientific">Bemisia tabaci</name>
    <name type="common">Sweetpotato whitefly</name>
    <name type="synonym">Aleurodes tabaci</name>
    <dbReference type="NCBI Taxonomy" id="7038"/>
    <lineage>
        <taxon>Eukaryota</taxon>
        <taxon>Metazoa</taxon>
        <taxon>Ecdysozoa</taxon>
        <taxon>Arthropoda</taxon>
        <taxon>Hexapoda</taxon>
        <taxon>Insecta</taxon>
        <taxon>Pterygota</taxon>
        <taxon>Neoptera</taxon>
        <taxon>Paraneoptera</taxon>
        <taxon>Hemiptera</taxon>
        <taxon>Sternorrhyncha</taxon>
        <taxon>Aleyrodoidea</taxon>
        <taxon>Aleyrodidae</taxon>
        <taxon>Aleyrodinae</taxon>
        <taxon>Bemisia</taxon>
    </lineage>
</organism>
<feature type="region of interest" description="Disordered" evidence="13">
    <location>
        <begin position="443"/>
        <end position="468"/>
    </location>
</feature>
<dbReference type="InterPro" id="IPR001245">
    <property type="entry name" value="Ser-Thr/Tyr_kinase_cat_dom"/>
</dbReference>
<dbReference type="PROSITE" id="PS50011">
    <property type="entry name" value="PROTEIN_KINASE_DOM"/>
    <property type="match status" value="1"/>
</dbReference>
<evidence type="ECO:0000256" key="1">
    <source>
        <dbReference type="ARBA" id="ARBA00004251"/>
    </source>
</evidence>
<dbReference type="GO" id="GO:0005886">
    <property type="term" value="C:plasma membrane"/>
    <property type="evidence" value="ECO:0007669"/>
    <property type="project" value="UniProtKB-SubCell"/>
</dbReference>
<dbReference type="PROSITE" id="PS00109">
    <property type="entry name" value="PROTEIN_KINASE_TYR"/>
    <property type="match status" value="1"/>
</dbReference>
<dbReference type="PROSITE" id="PS01286">
    <property type="entry name" value="FA58C_2"/>
    <property type="match status" value="1"/>
</dbReference>
<evidence type="ECO:0000313" key="18">
    <source>
        <dbReference type="Proteomes" id="UP001152759"/>
    </source>
</evidence>
<dbReference type="FunFam" id="2.60.120.260:FF:000007">
    <property type="entry name" value="Discoidin domain receptor tyrosine kinase 1"/>
    <property type="match status" value="1"/>
</dbReference>
<evidence type="ECO:0008006" key="19">
    <source>
        <dbReference type="Google" id="ProtNLM"/>
    </source>
</evidence>
<evidence type="ECO:0000259" key="15">
    <source>
        <dbReference type="PROSITE" id="PS50011"/>
    </source>
</evidence>
<evidence type="ECO:0000256" key="6">
    <source>
        <dbReference type="ARBA" id="ARBA00022840"/>
    </source>
</evidence>
<dbReference type="PROSITE" id="PS50022">
    <property type="entry name" value="FA58C_3"/>
    <property type="match status" value="1"/>
</dbReference>
<evidence type="ECO:0000256" key="8">
    <source>
        <dbReference type="ARBA" id="ARBA00023136"/>
    </source>
</evidence>
<dbReference type="AlphaFoldDB" id="A0A9P0A4Z7"/>
<evidence type="ECO:0000256" key="3">
    <source>
        <dbReference type="ARBA" id="ARBA00022692"/>
    </source>
</evidence>
<dbReference type="SUPFAM" id="SSF56112">
    <property type="entry name" value="Protein kinase-like (PK-like)"/>
    <property type="match status" value="1"/>
</dbReference>
<feature type="compositionally biased region" description="Basic residues" evidence="13">
    <location>
        <begin position="615"/>
        <end position="626"/>
    </location>
</feature>
<dbReference type="EMBL" id="OU963864">
    <property type="protein sequence ID" value="CAH0386542.1"/>
    <property type="molecule type" value="Genomic_DNA"/>
</dbReference>
<dbReference type="GO" id="GO:0048680">
    <property type="term" value="P:positive regulation of axon regeneration"/>
    <property type="evidence" value="ECO:0007669"/>
    <property type="project" value="UniProtKB-ARBA"/>
</dbReference>
<dbReference type="PANTHER" id="PTHR24416">
    <property type="entry name" value="TYROSINE-PROTEIN KINASE RECEPTOR"/>
    <property type="match status" value="1"/>
</dbReference>
<comment type="subcellular location">
    <subcellularLocation>
        <location evidence="1">Cell membrane</location>
        <topology evidence="1">Single-pass type I membrane protein</topology>
    </subcellularLocation>
</comment>
<keyword evidence="5" id="KW-0547">Nucleotide-binding</keyword>
<feature type="region of interest" description="Disordered" evidence="13">
    <location>
        <begin position="601"/>
        <end position="626"/>
    </location>
</feature>
<feature type="domain" description="F5/8 type C" evidence="16">
    <location>
        <begin position="1"/>
        <end position="150"/>
    </location>
</feature>
<reference evidence="17" key="1">
    <citation type="submission" date="2021-12" db="EMBL/GenBank/DDBJ databases">
        <authorList>
            <person name="King R."/>
        </authorList>
    </citation>
    <scope>NUCLEOTIDE SEQUENCE</scope>
</reference>
<evidence type="ECO:0000256" key="4">
    <source>
        <dbReference type="ARBA" id="ARBA00022729"/>
    </source>
</evidence>
<dbReference type="InterPro" id="IPR000719">
    <property type="entry name" value="Prot_kinase_dom"/>
</dbReference>
<evidence type="ECO:0000256" key="9">
    <source>
        <dbReference type="ARBA" id="ARBA00023157"/>
    </source>
</evidence>
<dbReference type="PANTHER" id="PTHR24416:SF580">
    <property type="entry name" value="DISCOIDIN DOMAIN RECEPTOR, ISOFORM F"/>
    <property type="match status" value="1"/>
</dbReference>
<evidence type="ECO:0000313" key="17">
    <source>
        <dbReference type="EMBL" id="CAH0386542.1"/>
    </source>
</evidence>
<keyword evidence="3 14" id="KW-0812">Transmembrane</keyword>
<dbReference type="GO" id="GO:0051897">
    <property type="term" value="P:positive regulation of phosphatidylinositol 3-kinase/protein kinase B signal transduction"/>
    <property type="evidence" value="ECO:0007669"/>
    <property type="project" value="TreeGrafter"/>
</dbReference>
<dbReference type="Gene3D" id="1.10.510.10">
    <property type="entry name" value="Transferase(Phosphotransferase) domain 1"/>
    <property type="match status" value="1"/>
</dbReference>
<keyword evidence="8 14" id="KW-0472">Membrane</keyword>
<keyword evidence="2" id="KW-1003">Cell membrane</keyword>
<comment type="similarity">
    <text evidence="12">Belongs to the protein kinase superfamily. Tyr protein kinase family. Insulin receptor subfamily.</text>
</comment>
<dbReference type="PRINTS" id="PR00109">
    <property type="entry name" value="TYRKINASE"/>
</dbReference>
<evidence type="ECO:0000256" key="5">
    <source>
        <dbReference type="ARBA" id="ARBA00022741"/>
    </source>
</evidence>
<keyword evidence="4" id="KW-0732">Signal</keyword>
<feature type="compositionally biased region" description="Low complexity" evidence="13">
    <location>
        <begin position="499"/>
        <end position="514"/>
    </location>
</feature>
<keyword evidence="7 14" id="KW-1133">Transmembrane helix</keyword>
<evidence type="ECO:0000256" key="12">
    <source>
        <dbReference type="ARBA" id="ARBA00061639"/>
    </source>
</evidence>
<dbReference type="InterPro" id="IPR008266">
    <property type="entry name" value="Tyr_kinase_AS"/>
</dbReference>
<evidence type="ECO:0000259" key="16">
    <source>
        <dbReference type="PROSITE" id="PS50022"/>
    </source>
</evidence>
<dbReference type="GO" id="GO:0038062">
    <property type="term" value="F:protein tyrosine kinase collagen receptor activity"/>
    <property type="evidence" value="ECO:0007669"/>
    <property type="project" value="TreeGrafter"/>
</dbReference>
<name>A0A9P0A4Z7_BEMTA</name>
<dbReference type="InterPro" id="IPR050122">
    <property type="entry name" value="RTK"/>
</dbReference>
<dbReference type="InterPro" id="IPR011009">
    <property type="entry name" value="Kinase-like_dom_sf"/>
</dbReference>
<dbReference type="InterPro" id="IPR008979">
    <property type="entry name" value="Galactose-bd-like_sf"/>
</dbReference>
<sequence>MESGAISDALVTASSSYVPNVGPKNGRLRLERAGGAWCPKQQVEKGVREYIQMDLSRLHFVTGIQTQGRFDHGRGQEYAEEYMFEYWRPGLKDWKQYSRWDGKQILMGNSDTATVVTHRLMPAVYASQVRVLPYSVHRRTVCLRVEILGCPAKDGMVSYQIPREPSWDTGQDLSDSTYDGEVNEATLSGGMGRLADGIFGGDNFKLDIGYGRGSGWVGWRKDSFPKNSFEMVVEFERVRNFSAVHFFTNNLFSKGVQVFSKARIQFSMDGQHYGGRTVTYNYMPDTVLENARNVTIHLHHHIARFIKIQFHFANQWIMLSEMDFESEVLSGNTTSESLLQLGEEEILINSGNMLDPPWDSLEPITASKEGDGTVEAVIGVLTAIVLLLVGVFVFVLVLSRRHKLQGSPTTILKNPFGVNINMKDLLINLSPLNNATTIHLNNLATSTSPDGQTDLEDDSPKPPSYTDKQDYALITNHLDHDHSFSVVEKEGPGSGSGYDTDATAPAPTPQRPARTYSKSKLVNEYAVPHQPLDAGSVKGSQADLSLVSGLVKPEYAPLRPQHFVSTDNNLQDLEESKDGVDNNRSKHSTHSLQTTLHAAPRIPIAPHPGSEPITRKRYHTSPREKHRMSVPSVSWNIAPAMGQVYKCRQGDLVPIPRYCLKVSHRLGHCHLGEVIICDTDEIDLNVDKVAVRTCRGDSVRELRFLSSLIDPHIVRILGVCTAEQPPWTVMEYPNEMGDLAQLLRTTDNLSCSIMTYMASQIASGMRYLESKNVVHKDLAARNCLVSRGYQVKVGDLAMCNTIYKTDYVEVGIRPPAPIRWLPWESVLLDKYTCPSSVWMFGVTLWELYSLARERPFTHFTNEQVIQNAEHMYYGSELQVFLAKPNSCPPEIYEVMCHCWSRDQEQRPTFKQLYKFLNHKVTDTFVNDEDYSDRNV</sequence>
<dbReference type="Pfam" id="PF07714">
    <property type="entry name" value="PK_Tyr_Ser-Thr"/>
    <property type="match status" value="1"/>
</dbReference>
<accession>A0A9P0A4Z7</accession>
<gene>
    <name evidence="17" type="ORF">BEMITA_LOCUS5643</name>
</gene>
<keyword evidence="18" id="KW-1185">Reference proteome</keyword>
<dbReference type="SMART" id="SM00231">
    <property type="entry name" value="FA58C"/>
    <property type="match status" value="1"/>
</dbReference>
<dbReference type="Pfam" id="PF21114">
    <property type="entry name" value="DDR1-2_DS-like"/>
    <property type="match status" value="1"/>
</dbReference>
<dbReference type="CDD" id="cd00057">
    <property type="entry name" value="FA58C"/>
    <property type="match status" value="1"/>
</dbReference>
<dbReference type="InterPro" id="IPR000421">
    <property type="entry name" value="FA58C"/>
</dbReference>
<feature type="transmembrane region" description="Helical" evidence="14">
    <location>
        <begin position="376"/>
        <end position="398"/>
    </location>
</feature>
<evidence type="ECO:0000256" key="2">
    <source>
        <dbReference type="ARBA" id="ARBA00022475"/>
    </source>
</evidence>
<dbReference type="SUPFAM" id="SSF49785">
    <property type="entry name" value="Galactose-binding domain-like"/>
    <property type="match status" value="1"/>
</dbReference>
<proteinExistence type="inferred from homology"/>
<dbReference type="Gene3D" id="3.30.200.20">
    <property type="entry name" value="Phosphorylase Kinase, domain 1"/>
    <property type="match status" value="1"/>
</dbReference>
<evidence type="ECO:0000256" key="13">
    <source>
        <dbReference type="SAM" id="MobiDB-lite"/>
    </source>
</evidence>
<keyword evidence="9" id="KW-1015">Disulfide bond</keyword>
<dbReference type="Gene3D" id="2.60.120.1190">
    <property type="match status" value="1"/>
</dbReference>
<evidence type="ECO:0000256" key="10">
    <source>
        <dbReference type="ARBA" id="ARBA00023170"/>
    </source>
</evidence>
<evidence type="ECO:0000256" key="14">
    <source>
        <dbReference type="SAM" id="Phobius"/>
    </source>
</evidence>
<feature type="domain" description="Protein kinase" evidence="15">
    <location>
        <begin position="660"/>
        <end position="921"/>
    </location>
</feature>
<dbReference type="Proteomes" id="UP001152759">
    <property type="component" value="Chromosome 3"/>
</dbReference>
<protein>
    <recommendedName>
        <fullName evidence="19">Discoidin domain-containing receptor 2-like</fullName>
    </recommendedName>
</protein>
<dbReference type="GO" id="GO:0043235">
    <property type="term" value="C:receptor complex"/>
    <property type="evidence" value="ECO:0007669"/>
    <property type="project" value="TreeGrafter"/>
</dbReference>
<dbReference type="Pfam" id="PF00754">
    <property type="entry name" value="F5_F8_type_C"/>
    <property type="match status" value="1"/>
</dbReference>
<keyword evidence="10" id="KW-0675">Receptor</keyword>
<dbReference type="InterPro" id="IPR048525">
    <property type="entry name" value="DDR1-2_DS-like"/>
</dbReference>
<feature type="region of interest" description="Disordered" evidence="13">
    <location>
        <begin position="485"/>
        <end position="514"/>
    </location>
</feature>
<dbReference type="GO" id="GO:0005524">
    <property type="term" value="F:ATP binding"/>
    <property type="evidence" value="ECO:0007669"/>
    <property type="project" value="UniProtKB-KW"/>
</dbReference>
<dbReference type="GO" id="GO:0005518">
    <property type="term" value="F:collagen binding"/>
    <property type="evidence" value="ECO:0007669"/>
    <property type="project" value="TreeGrafter"/>
</dbReference>
<evidence type="ECO:0000256" key="11">
    <source>
        <dbReference type="ARBA" id="ARBA00023180"/>
    </source>
</evidence>
<keyword evidence="11" id="KW-0325">Glycoprotein</keyword>
<dbReference type="Gene3D" id="2.60.120.260">
    <property type="entry name" value="Galactose-binding domain-like"/>
    <property type="match status" value="1"/>
</dbReference>
<evidence type="ECO:0000256" key="7">
    <source>
        <dbReference type="ARBA" id="ARBA00022989"/>
    </source>
</evidence>
<keyword evidence="6" id="KW-0067">ATP-binding</keyword>